<accession>A0A9N9U6W2</accession>
<evidence type="ECO:0000313" key="1">
    <source>
        <dbReference type="EMBL" id="CAG9982030.1"/>
    </source>
</evidence>
<protein>
    <submittedName>
        <fullName evidence="1">Uncharacterized protein</fullName>
    </submittedName>
</protein>
<sequence length="173" mass="18897">MSSWVGDWGFEPEVANLLEHATLPESRSLGKTSDASIAMAGEVMSAAIVESPEFDFNDYFESANCADLLEIHQGGRLDGLPYLALESHEIKSSSQFNGAIDDRIGVNWLIDDRRSETITTSSGDQSQDIERDVGMSFEDWPSCLDLDLFESEPFACLPSNMIAAFSPQAPAVP</sequence>
<proteinExistence type="predicted"/>
<dbReference type="AlphaFoldDB" id="A0A9N9U6W2"/>
<comment type="caution">
    <text evidence="1">The sequence shown here is derived from an EMBL/GenBank/DDBJ whole genome shotgun (WGS) entry which is preliminary data.</text>
</comment>
<dbReference type="EMBL" id="CABFNO020001328">
    <property type="protein sequence ID" value="CAG9982030.1"/>
    <property type="molecule type" value="Genomic_DNA"/>
</dbReference>
<evidence type="ECO:0000313" key="2">
    <source>
        <dbReference type="Proteomes" id="UP000754883"/>
    </source>
</evidence>
<name>A0A9N9U6W2_9HYPO</name>
<reference evidence="2" key="1">
    <citation type="submission" date="2019-06" db="EMBL/GenBank/DDBJ databases">
        <authorList>
            <person name="Broberg M."/>
        </authorList>
    </citation>
    <scope>NUCLEOTIDE SEQUENCE [LARGE SCALE GENOMIC DNA]</scope>
</reference>
<reference evidence="1 2" key="2">
    <citation type="submission" date="2021-10" db="EMBL/GenBank/DDBJ databases">
        <authorList>
            <person name="Piombo E."/>
        </authorList>
    </citation>
    <scope>NUCLEOTIDE SEQUENCE [LARGE SCALE GENOMIC DNA]</scope>
</reference>
<dbReference type="Proteomes" id="UP000754883">
    <property type="component" value="Unassembled WGS sequence"/>
</dbReference>
<organism evidence="1 2">
    <name type="scientific">Clonostachys byssicola</name>
    <dbReference type="NCBI Taxonomy" id="160290"/>
    <lineage>
        <taxon>Eukaryota</taxon>
        <taxon>Fungi</taxon>
        <taxon>Dikarya</taxon>
        <taxon>Ascomycota</taxon>
        <taxon>Pezizomycotina</taxon>
        <taxon>Sordariomycetes</taxon>
        <taxon>Hypocreomycetidae</taxon>
        <taxon>Hypocreales</taxon>
        <taxon>Bionectriaceae</taxon>
        <taxon>Clonostachys</taxon>
    </lineage>
</organism>
<dbReference type="OrthoDB" id="10056939at2759"/>
<gene>
    <name evidence="1" type="ORF">CBYS24578_00009598</name>
</gene>
<keyword evidence="2" id="KW-1185">Reference proteome</keyword>